<organism evidence="1 2">
    <name type="scientific">Hibiscus sabdariffa</name>
    <name type="common">roselle</name>
    <dbReference type="NCBI Taxonomy" id="183260"/>
    <lineage>
        <taxon>Eukaryota</taxon>
        <taxon>Viridiplantae</taxon>
        <taxon>Streptophyta</taxon>
        <taxon>Embryophyta</taxon>
        <taxon>Tracheophyta</taxon>
        <taxon>Spermatophyta</taxon>
        <taxon>Magnoliopsida</taxon>
        <taxon>eudicotyledons</taxon>
        <taxon>Gunneridae</taxon>
        <taxon>Pentapetalae</taxon>
        <taxon>rosids</taxon>
        <taxon>malvids</taxon>
        <taxon>Malvales</taxon>
        <taxon>Malvaceae</taxon>
        <taxon>Malvoideae</taxon>
        <taxon>Hibiscus</taxon>
    </lineage>
</organism>
<evidence type="ECO:0000313" key="2">
    <source>
        <dbReference type="Proteomes" id="UP001396334"/>
    </source>
</evidence>
<evidence type="ECO:0000313" key="1">
    <source>
        <dbReference type="EMBL" id="KAK9045100.1"/>
    </source>
</evidence>
<reference evidence="1 2" key="1">
    <citation type="journal article" date="2024" name="G3 (Bethesda)">
        <title>Genome assembly of Hibiscus sabdariffa L. provides insights into metabolisms of medicinal natural products.</title>
        <authorList>
            <person name="Kim T."/>
        </authorList>
    </citation>
    <scope>NUCLEOTIDE SEQUENCE [LARGE SCALE GENOMIC DNA]</scope>
    <source>
        <strain evidence="1">TK-2024</strain>
        <tissue evidence="1">Old leaves</tissue>
    </source>
</reference>
<sequence length="73" mass="8241">MRRVTGRQELGEGFDEEWWELVRVCPMVGCWSMGVAMVTACELGEFGNGESLMKMIILQNGSLIVEYIMPPVE</sequence>
<proteinExistence type="predicted"/>
<name>A0ABR2U616_9ROSI</name>
<accession>A0ABR2U616</accession>
<protein>
    <submittedName>
        <fullName evidence="1">Uncharacterized protein</fullName>
    </submittedName>
</protein>
<dbReference type="Proteomes" id="UP001396334">
    <property type="component" value="Unassembled WGS sequence"/>
</dbReference>
<keyword evidence="2" id="KW-1185">Reference proteome</keyword>
<gene>
    <name evidence="1" type="ORF">V6N11_058989</name>
</gene>
<dbReference type="EMBL" id="JBBPBN010000002">
    <property type="protein sequence ID" value="KAK9045100.1"/>
    <property type="molecule type" value="Genomic_DNA"/>
</dbReference>
<comment type="caution">
    <text evidence="1">The sequence shown here is derived from an EMBL/GenBank/DDBJ whole genome shotgun (WGS) entry which is preliminary data.</text>
</comment>